<keyword evidence="4" id="KW-0676">Redox-active center</keyword>
<keyword evidence="5" id="KW-0732">Signal</keyword>
<feature type="signal peptide" evidence="5">
    <location>
        <begin position="1"/>
        <end position="27"/>
    </location>
</feature>
<dbReference type="GO" id="GO:0017004">
    <property type="term" value="P:cytochrome complex assembly"/>
    <property type="evidence" value="ECO:0007669"/>
    <property type="project" value="UniProtKB-KW"/>
</dbReference>
<keyword evidence="3" id="KW-1015">Disulfide bond</keyword>
<dbReference type="InterPro" id="IPR036249">
    <property type="entry name" value="Thioredoxin-like_sf"/>
</dbReference>
<organism evidence="7">
    <name type="scientific">Singulisphaera sp. Ch08</name>
    <dbReference type="NCBI Taxonomy" id="3120278"/>
    <lineage>
        <taxon>Bacteria</taxon>
        <taxon>Pseudomonadati</taxon>
        <taxon>Planctomycetota</taxon>
        <taxon>Planctomycetia</taxon>
        <taxon>Isosphaerales</taxon>
        <taxon>Isosphaeraceae</taxon>
        <taxon>Singulisphaera</taxon>
    </lineage>
</organism>
<dbReference type="GO" id="GO:0016209">
    <property type="term" value="F:antioxidant activity"/>
    <property type="evidence" value="ECO:0007669"/>
    <property type="project" value="InterPro"/>
</dbReference>
<dbReference type="PANTHER" id="PTHR42852:SF6">
    <property type="entry name" value="THIOL:DISULFIDE INTERCHANGE PROTEIN DSBE"/>
    <property type="match status" value="1"/>
</dbReference>
<dbReference type="Gene3D" id="3.40.30.10">
    <property type="entry name" value="Glutaredoxin"/>
    <property type="match status" value="1"/>
</dbReference>
<evidence type="ECO:0000256" key="3">
    <source>
        <dbReference type="ARBA" id="ARBA00023157"/>
    </source>
</evidence>
<feature type="chain" id="PRO_5043761521" evidence="5">
    <location>
        <begin position="28"/>
        <end position="365"/>
    </location>
</feature>
<dbReference type="GO" id="GO:0030313">
    <property type="term" value="C:cell envelope"/>
    <property type="evidence" value="ECO:0007669"/>
    <property type="project" value="UniProtKB-SubCell"/>
</dbReference>
<dbReference type="InterPro" id="IPR013766">
    <property type="entry name" value="Thioredoxin_domain"/>
</dbReference>
<dbReference type="RefSeq" id="WP_406697823.1">
    <property type="nucleotide sequence ID" value="NZ_CP155447.1"/>
</dbReference>
<dbReference type="InterPro" id="IPR000866">
    <property type="entry name" value="AhpC/TSA"/>
</dbReference>
<feature type="domain" description="Thioredoxin" evidence="6">
    <location>
        <begin position="210"/>
        <end position="358"/>
    </location>
</feature>
<dbReference type="CDD" id="cd02966">
    <property type="entry name" value="TlpA_like_family"/>
    <property type="match status" value="1"/>
</dbReference>
<name>A0AAU7CHS0_9BACT</name>
<dbReference type="Pfam" id="PF00578">
    <property type="entry name" value="AhpC-TSA"/>
    <property type="match status" value="1"/>
</dbReference>
<comment type="subcellular location">
    <subcellularLocation>
        <location evidence="1">Cell envelope</location>
    </subcellularLocation>
</comment>
<dbReference type="InterPro" id="IPR017937">
    <property type="entry name" value="Thioredoxin_CS"/>
</dbReference>
<keyword evidence="2" id="KW-0201">Cytochrome c-type biogenesis</keyword>
<gene>
    <name evidence="7" type="ORF">V5E97_03085</name>
</gene>
<reference evidence="7" key="1">
    <citation type="submission" date="2024-05" db="EMBL/GenBank/DDBJ databases">
        <title>Planctomycetes of the genus Singulisphaera possess chitinolytic capabilities.</title>
        <authorList>
            <person name="Ivanova A."/>
        </authorList>
    </citation>
    <scope>NUCLEOTIDE SEQUENCE</scope>
    <source>
        <strain evidence="7">Ch08T</strain>
    </source>
</reference>
<evidence type="ECO:0000259" key="6">
    <source>
        <dbReference type="PROSITE" id="PS51352"/>
    </source>
</evidence>
<protein>
    <submittedName>
        <fullName evidence="7">TlpA disulfide reductase family protein</fullName>
    </submittedName>
</protein>
<evidence type="ECO:0000256" key="1">
    <source>
        <dbReference type="ARBA" id="ARBA00004196"/>
    </source>
</evidence>
<sequence length="365" mass="40695">MRKIVLNASAAVLVVLSGLAAAGSVRAADDRPADQILADLKAAELPKFEVSKRDDREAVMKYLDERTKVATRRAELILELYRAHPDNEQLAPLMTERWQTLGSGSRGPLSSRNLSREVDEVLKATKNETLRLNALFEKGSLAIRPRAKEVPPEVEEFIKQAPHDERGARLLYMHANAVEDDAKAHQDLLKRLVADYPESPYGKMAEGTIKQMESVGKPFDLEFTDAINDSPVSIKGLKGKVVVIDFWATWCGPCVAELPEMKKLYEEYRGQGVEFIGVSLDESKEAGGLDKLKEFVAKNEIKWPQYYQGNGWESEFSRGWGIHSIPALFVVDPDGKLHSVNARGKLETMIPALLKKKEPKAEGED</sequence>
<dbReference type="PROSITE" id="PS00194">
    <property type="entry name" value="THIOREDOXIN_1"/>
    <property type="match status" value="1"/>
</dbReference>
<dbReference type="AlphaFoldDB" id="A0AAU7CHS0"/>
<dbReference type="SUPFAM" id="SSF52833">
    <property type="entry name" value="Thioredoxin-like"/>
    <property type="match status" value="1"/>
</dbReference>
<evidence type="ECO:0000256" key="2">
    <source>
        <dbReference type="ARBA" id="ARBA00022748"/>
    </source>
</evidence>
<evidence type="ECO:0000313" key="7">
    <source>
        <dbReference type="EMBL" id="XBH05018.1"/>
    </source>
</evidence>
<dbReference type="InterPro" id="IPR050553">
    <property type="entry name" value="Thioredoxin_ResA/DsbE_sf"/>
</dbReference>
<evidence type="ECO:0000256" key="4">
    <source>
        <dbReference type="ARBA" id="ARBA00023284"/>
    </source>
</evidence>
<proteinExistence type="predicted"/>
<dbReference type="EMBL" id="CP155447">
    <property type="protein sequence ID" value="XBH05018.1"/>
    <property type="molecule type" value="Genomic_DNA"/>
</dbReference>
<accession>A0AAU7CHS0</accession>
<dbReference type="GO" id="GO:0016491">
    <property type="term" value="F:oxidoreductase activity"/>
    <property type="evidence" value="ECO:0007669"/>
    <property type="project" value="InterPro"/>
</dbReference>
<dbReference type="PROSITE" id="PS51352">
    <property type="entry name" value="THIOREDOXIN_2"/>
    <property type="match status" value="1"/>
</dbReference>
<evidence type="ECO:0000256" key="5">
    <source>
        <dbReference type="SAM" id="SignalP"/>
    </source>
</evidence>
<dbReference type="PANTHER" id="PTHR42852">
    <property type="entry name" value="THIOL:DISULFIDE INTERCHANGE PROTEIN DSBE"/>
    <property type="match status" value="1"/>
</dbReference>